<gene>
    <name evidence="1" type="ORF">SAMN04488514_108211</name>
</gene>
<name>A0A1G9T5M0_9FLAO</name>
<organism evidence="1 2">
    <name type="scientific">Kriegella aquimaris</name>
    <dbReference type="NCBI Taxonomy" id="192904"/>
    <lineage>
        <taxon>Bacteria</taxon>
        <taxon>Pseudomonadati</taxon>
        <taxon>Bacteroidota</taxon>
        <taxon>Flavobacteriia</taxon>
        <taxon>Flavobacteriales</taxon>
        <taxon>Flavobacteriaceae</taxon>
        <taxon>Kriegella</taxon>
    </lineage>
</organism>
<dbReference type="EMBL" id="FNGV01000008">
    <property type="protein sequence ID" value="SDM42405.1"/>
    <property type="molecule type" value="Genomic_DNA"/>
</dbReference>
<evidence type="ECO:0000313" key="2">
    <source>
        <dbReference type="Proteomes" id="UP000199440"/>
    </source>
</evidence>
<sequence length="185" mass="21343">MHIEIELKTNKEDSSITCFPIMLKGLEEAMNDTYLDLGTPYRPIAIDNFVNIEKNEFPEITEKTTISISLKPADDGPSFGLSNPELVCCKAKNVGKDFINQDGKLEDHWKKIFNYKKKWVQNTPDGTLYISPNKKHKCVIKTKEALKRNYISYSIMFSMLFENSKGEKRKYYFNLDPLVKISSRG</sequence>
<dbReference type="AlphaFoldDB" id="A0A1G9T5M0"/>
<proteinExistence type="predicted"/>
<dbReference type="STRING" id="192904.SAMN04488514_108211"/>
<dbReference type="RefSeq" id="WP_089891795.1">
    <property type="nucleotide sequence ID" value="NZ_FNGV01000008.1"/>
</dbReference>
<evidence type="ECO:0000313" key="1">
    <source>
        <dbReference type="EMBL" id="SDM42405.1"/>
    </source>
</evidence>
<protein>
    <submittedName>
        <fullName evidence="1">Uncharacterized protein</fullName>
    </submittedName>
</protein>
<dbReference type="OrthoDB" id="1432621at2"/>
<keyword evidence="2" id="KW-1185">Reference proteome</keyword>
<accession>A0A1G9T5M0</accession>
<reference evidence="2" key="1">
    <citation type="submission" date="2016-10" db="EMBL/GenBank/DDBJ databases">
        <authorList>
            <person name="Varghese N."/>
            <person name="Submissions S."/>
        </authorList>
    </citation>
    <scope>NUCLEOTIDE SEQUENCE [LARGE SCALE GENOMIC DNA]</scope>
    <source>
        <strain evidence="2">DSM 19886</strain>
    </source>
</reference>
<dbReference type="Proteomes" id="UP000199440">
    <property type="component" value="Unassembled WGS sequence"/>
</dbReference>